<dbReference type="EMBL" id="QGUI02000104">
    <property type="protein sequence ID" value="MFO7192508.1"/>
    <property type="molecule type" value="Genomic_DNA"/>
</dbReference>
<dbReference type="PANTHER" id="PTHR30193">
    <property type="entry name" value="ABC TRANSPORTER PERMEASE PROTEIN"/>
    <property type="match status" value="1"/>
</dbReference>
<dbReference type="Pfam" id="PF00528">
    <property type="entry name" value="BPD_transp_1"/>
    <property type="match status" value="1"/>
</dbReference>
<feature type="transmembrane region" description="Helical" evidence="7">
    <location>
        <begin position="46"/>
        <end position="68"/>
    </location>
</feature>
<evidence type="ECO:0000313" key="10">
    <source>
        <dbReference type="EMBL" id="MFO7192508.1"/>
    </source>
</evidence>
<dbReference type="InterPro" id="IPR051393">
    <property type="entry name" value="ABC_transporter_permease"/>
</dbReference>
<feature type="transmembrane region" description="Helical" evidence="7">
    <location>
        <begin position="140"/>
        <end position="163"/>
    </location>
</feature>
<evidence type="ECO:0000313" key="11">
    <source>
        <dbReference type="Proteomes" id="UP000249324"/>
    </source>
</evidence>
<comment type="similarity">
    <text evidence="7">Belongs to the binding-protein-dependent transport system permease family.</text>
</comment>
<feature type="transmembrane region" description="Helical" evidence="7">
    <location>
        <begin position="105"/>
        <end position="128"/>
    </location>
</feature>
<dbReference type="GO" id="GO:0005886">
    <property type="term" value="C:plasma membrane"/>
    <property type="evidence" value="ECO:0007669"/>
    <property type="project" value="UniProtKB-SubCell"/>
</dbReference>
<dbReference type="AlphaFoldDB" id="A0ABD6FGB7"/>
<dbReference type="CDD" id="cd06261">
    <property type="entry name" value="TM_PBP2"/>
    <property type="match status" value="1"/>
</dbReference>
<evidence type="ECO:0000256" key="3">
    <source>
        <dbReference type="ARBA" id="ARBA00022475"/>
    </source>
</evidence>
<dbReference type="Gene3D" id="1.10.3720.10">
    <property type="entry name" value="MetI-like"/>
    <property type="match status" value="1"/>
</dbReference>
<dbReference type="InterPro" id="IPR000515">
    <property type="entry name" value="MetI-like"/>
</dbReference>
<evidence type="ECO:0000256" key="7">
    <source>
        <dbReference type="RuleBase" id="RU363032"/>
    </source>
</evidence>
<name>A0ABD6FGB7_9PSEU</name>
<dbReference type="SUPFAM" id="SSF161098">
    <property type="entry name" value="MetI-like"/>
    <property type="match status" value="1"/>
</dbReference>
<keyword evidence="2 7" id="KW-0813">Transport</keyword>
<evidence type="ECO:0000256" key="8">
    <source>
        <dbReference type="SAM" id="MobiDB-lite"/>
    </source>
</evidence>
<proteinExistence type="inferred from homology"/>
<dbReference type="InterPro" id="IPR035906">
    <property type="entry name" value="MetI-like_sf"/>
</dbReference>
<comment type="subcellular location">
    <subcellularLocation>
        <location evidence="1 7">Cell membrane</location>
        <topology evidence="1 7">Multi-pass membrane protein</topology>
    </subcellularLocation>
</comment>
<evidence type="ECO:0000256" key="5">
    <source>
        <dbReference type="ARBA" id="ARBA00022989"/>
    </source>
</evidence>
<evidence type="ECO:0000256" key="2">
    <source>
        <dbReference type="ARBA" id="ARBA00022448"/>
    </source>
</evidence>
<feature type="transmembrane region" description="Helical" evidence="7">
    <location>
        <begin position="194"/>
        <end position="215"/>
    </location>
</feature>
<evidence type="ECO:0000259" key="9">
    <source>
        <dbReference type="PROSITE" id="PS50928"/>
    </source>
</evidence>
<evidence type="ECO:0000256" key="1">
    <source>
        <dbReference type="ARBA" id="ARBA00004651"/>
    </source>
</evidence>
<protein>
    <submittedName>
        <fullName evidence="10">Sugar ABC transporter permease</fullName>
    </submittedName>
</protein>
<keyword evidence="5 7" id="KW-1133">Transmembrane helix</keyword>
<sequence length="330" mass="35967">MTATSKTVPASAATGVGKAGGPPTGKPGAGRPSPGRGKRPGTDHPLTPLLWLGPALLLIAGVVLWPVVEMVLTSVREVSRAGVIRGWAGLENFEALFDEPDLVPVLIRTLIWVVGVVGVTLLISLGLAQLLNARFPGRKLVRWAMIVPWAASVVMTAIVWRWILDFFHGMGNTILLDLGLIDAPRDWLGEPGLAWLWLMWVAVFVSLPFTTYVLLAGLQTIPGDVYEAAQVDGASRWRTYRTITLPLLKPAVLVATVINVINVFNSFPIIWAMTRGGPGHDTDTTTTFMFKLLRLDKEVGQSAAMAVLNFLMIVVMVLFYLKAVRWKEVD</sequence>
<dbReference type="Proteomes" id="UP000249324">
    <property type="component" value="Unassembled WGS sequence"/>
</dbReference>
<evidence type="ECO:0000256" key="4">
    <source>
        <dbReference type="ARBA" id="ARBA00022692"/>
    </source>
</evidence>
<keyword evidence="4 7" id="KW-0812">Transmembrane</keyword>
<dbReference type="PROSITE" id="PS50928">
    <property type="entry name" value="ABC_TM1"/>
    <property type="match status" value="1"/>
</dbReference>
<gene>
    <name evidence="10" type="ORF">DIU77_009735</name>
</gene>
<comment type="caution">
    <text evidence="10">The sequence shown here is derived from an EMBL/GenBank/DDBJ whole genome shotgun (WGS) entry which is preliminary data.</text>
</comment>
<feature type="transmembrane region" description="Helical" evidence="7">
    <location>
        <begin position="299"/>
        <end position="321"/>
    </location>
</feature>
<feature type="region of interest" description="Disordered" evidence="8">
    <location>
        <begin position="1"/>
        <end position="42"/>
    </location>
</feature>
<feature type="transmembrane region" description="Helical" evidence="7">
    <location>
        <begin position="251"/>
        <end position="273"/>
    </location>
</feature>
<reference evidence="10 11" key="1">
    <citation type="journal article" date="2021" name="BMC Genomics">
        <title>Genome-resolved metagenome and metatranscriptome analyses of thermophilic composting reveal key bacterial players and their metabolic interactions.</title>
        <authorList>
            <person name="Braga L.P.P."/>
            <person name="Pereira R.V."/>
            <person name="Martins L.F."/>
            <person name="Moura L.M.S."/>
            <person name="Sanchez F.B."/>
            <person name="Patane J.S.L."/>
            <person name="da Silva A.M."/>
            <person name="Setubal J.C."/>
        </authorList>
    </citation>
    <scope>NUCLEOTIDE SEQUENCE [LARGE SCALE GENOMIC DNA]</scope>
    <source>
        <strain evidence="10">ZC4RG45</strain>
    </source>
</reference>
<keyword evidence="3" id="KW-1003">Cell membrane</keyword>
<feature type="domain" description="ABC transmembrane type-1" evidence="9">
    <location>
        <begin position="106"/>
        <end position="320"/>
    </location>
</feature>
<evidence type="ECO:0000256" key="6">
    <source>
        <dbReference type="ARBA" id="ARBA00023136"/>
    </source>
</evidence>
<keyword evidence="6 7" id="KW-0472">Membrane</keyword>
<accession>A0ABD6FGB7</accession>
<organism evidence="10 11">
    <name type="scientific">Thermocrispum agreste</name>
    <dbReference type="NCBI Taxonomy" id="37925"/>
    <lineage>
        <taxon>Bacteria</taxon>
        <taxon>Bacillati</taxon>
        <taxon>Actinomycetota</taxon>
        <taxon>Actinomycetes</taxon>
        <taxon>Pseudonocardiales</taxon>
        <taxon>Pseudonocardiaceae</taxon>
        <taxon>Thermocrispum</taxon>
    </lineage>
</organism>
<dbReference type="PANTHER" id="PTHR30193:SF37">
    <property type="entry name" value="INNER MEMBRANE ABC TRANSPORTER PERMEASE PROTEIN YCJO"/>
    <property type="match status" value="1"/>
</dbReference>